<feature type="compositionally biased region" description="Acidic residues" evidence="1">
    <location>
        <begin position="130"/>
        <end position="139"/>
    </location>
</feature>
<dbReference type="Proteomes" id="UP000008383">
    <property type="component" value="Unassembled WGS sequence"/>
</dbReference>
<feature type="compositionally biased region" description="Low complexity" evidence="1">
    <location>
        <begin position="114"/>
        <end position="126"/>
    </location>
</feature>
<sequence length="332" mass="35397">MSNGAHMSNSPPTTPIAPRGRRASITEMFARPGNAAPPPLNTNTSSTTAPLFTAAASNAQQQPHRRRMSITTLGLSGSPTNQSAPFGQTAATATPTAAAGTTVPPPNGRRRRGSVSSSILSSSPTRDQAVVEEEDEEDTPMPTSPPPFARRVSFSFRDRAASLNGIYQSLSIPDKHSIPSFKQLIITPSIYCRGGSLGEGFNWPEALRSRAERAPSLAGSFSMHQQQQGQGHGQGQQHPSSVSGSSTSNTSPSSSPSLSSSFSSASFPGKHHRSASVATMEAYKPPPKELLERHPSSPPPPSQQQKPPQQQPKPRPKPDYFQEKILRADFMD</sequence>
<feature type="region of interest" description="Disordered" evidence="1">
    <location>
        <begin position="1"/>
        <end position="150"/>
    </location>
</feature>
<evidence type="ECO:0000256" key="1">
    <source>
        <dbReference type="SAM" id="MobiDB-lite"/>
    </source>
</evidence>
<name>D4D0Z3_TRIVH</name>
<dbReference type="AlphaFoldDB" id="D4D0Z3"/>
<dbReference type="GeneID" id="9580561"/>
<proteinExistence type="predicted"/>
<accession>D4D0Z3</accession>
<feature type="compositionally biased region" description="Polar residues" evidence="1">
    <location>
        <begin position="1"/>
        <end position="11"/>
    </location>
</feature>
<feature type="compositionally biased region" description="Basic and acidic residues" evidence="1">
    <location>
        <begin position="316"/>
        <end position="332"/>
    </location>
</feature>
<feature type="compositionally biased region" description="Low complexity" evidence="1">
    <location>
        <begin position="89"/>
        <end position="102"/>
    </location>
</feature>
<evidence type="ECO:0000313" key="2">
    <source>
        <dbReference type="EMBL" id="EFE44470.1"/>
    </source>
</evidence>
<keyword evidence="3" id="KW-1185">Reference proteome</keyword>
<protein>
    <submittedName>
        <fullName evidence="2">Uncharacterized protein</fullName>
    </submittedName>
</protein>
<dbReference type="OrthoDB" id="5384020at2759"/>
<comment type="caution">
    <text evidence="2">The sequence shown here is derived from an EMBL/GenBank/DDBJ whole genome shotgun (WGS) entry which is preliminary data.</text>
</comment>
<organism evidence="2 3">
    <name type="scientific">Trichophyton verrucosum (strain HKI 0517)</name>
    <dbReference type="NCBI Taxonomy" id="663202"/>
    <lineage>
        <taxon>Eukaryota</taxon>
        <taxon>Fungi</taxon>
        <taxon>Dikarya</taxon>
        <taxon>Ascomycota</taxon>
        <taxon>Pezizomycotina</taxon>
        <taxon>Eurotiomycetes</taxon>
        <taxon>Eurotiomycetidae</taxon>
        <taxon>Onygenales</taxon>
        <taxon>Arthrodermataceae</taxon>
        <taxon>Trichophyton</taxon>
    </lineage>
</organism>
<feature type="compositionally biased region" description="Polar residues" evidence="1">
    <location>
        <begin position="69"/>
        <end position="86"/>
    </location>
</feature>
<reference evidence="3" key="1">
    <citation type="journal article" date="2011" name="Genome Biol.">
        <title>Comparative and functional genomics provide insights into the pathogenicity of dermatophytic fungi.</title>
        <authorList>
            <person name="Burmester A."/>
            <person name="Shelest E."/>
            <person name="Gloeckner G."/>
            <person name="Heddergott C."/>
            <person name="Schindler S."/>
            <person name="Staib P."/>
            <person name="Heidel A."/>
            <person name="Felder M."/>
            <person name="Petzold A."/>
            <person name="Szafranski K."/>
            <person name="Feuermann M."/>
            <person name="Pedruzzi I."/>
            <person name="Priebe S."/>
            <person name="Groth M."/>
            <person name="Winkler R."/>
            <person name="Li W."/>
            <person name="Kniemeyer O."/>
            <person name="Schroeckh V."/>
            <person name="Hertweck C."/>
            <person name="Hube B."/>
            <person name="White T.C."/>
            <person name="Platzer M."/>
            <person name="Guthke R."/>
            <person name="Heitman J."/>
            <person name="Woestemeyer J."/>
            <person name="Zipfel P.F."/>
            <person name="Monod M."/>
            <person name="Brakhage A.A."/>
        </authorList>
    </citation>
    <scope>NUCLEOTIDE SEQUENCE [LARGE SCALE GENOMIC DNA]</scope>
    <source>
        <strain evidence="3">HKI 0517</strain>
    </source>
</reference>
<dbReference type="EMBL" id="ACYE01000048">
    <property type="protein sequence ID" value="EFE44470.1"/>
    <property type="molecule type" value="Genomic_DNA"/>
</dbReference>
<dbReference type="HOGENOM" id="CLU_058677_2_0_1"/>
<feature type="compositionally biased region" description="Low complexity" evidence="1">
    <location>
        <begin position="219"/>
        <end position="268"/>
    </location>
</feature>
<feature type="compositionally biased region" description="Low complexity" evidence="1">
    <location>
        <begin position="41"/>
        <end position="51"/>
    </location>
</feature>
<dbReference type="RefSeq" id="XP_003025081.1">
    <property type="nucleotide sequence ID" value="XM_003025035.1"/>
</dbReference>
<gene>
    <name evidence="2" type="ORF">TRV_00739</name>
</gene>
<evidence type="ECO:0000313" key="3">
    <source>
        <dbReference type="Proteomes" id="UP000008383"/>
    </source>
</evidence>
<dbReference type="KEGG" id="tve:TRV_00739"/>
<feature type="compositionally biased region" description="Basic and acidic residues" evidence="1">
    <location>
        <begin position="286"/>
        <end position="295"/>
    </location>
</feature>
<feature type="region of interest" description="Disordered" evidence="1">
    <location>
        <begin position="212"/>
        <end position="332"/>
    </location>
</feature>